<organism evidence="1 2">
    <name type="scientific">Leptospira vanthielii serovar Holland str. Waz Holland = ATCC 700522</name>
    <dbReference type="NCBI Taxonomy" id="1218591"/>
    <lineage>
        <taxon>Bacteria</taxon>
        <taxon>Pseudomonadati</taxon>
        <taxon>Spirochaetota</taxon>
        <taxon>Spirochaetia</taxon>
        <taxon>Leptospirales</taxon>
        <taxon>Leptospiraceae</taxon>
        <taxon>Leptospira</taxon>
    </lineage>
</organism>
<sequence>MVKKRPLKKSKKKEDRKISYESSYMWFDKSDPRIMKYDSICFC</sequence>
<evidence type="ECO:0000313" key="2">
    <source>
        <dbReference type="Proteomes" id="UP000012227"/>
    </source>
</evidence>
<protein>
    <submittedName>
        <fullName evidence="1">Uncharacterized protein</fullName>
    </submittedName>
</protein>
<dbReference type="EMBL" id="AOGY02000061">
    <property type="protein sequence ID" value="EMY69155.1"/>
    <property type="molecule type" value="Genomic_DNA"/>
</dbReference>
<reference evidence="1 2" key="1">
    <citation type="submission" date="2013-03" db="EMBL/GenBank/DDBJ databases">
        <authorList>
            <person name="Harkins D.M."/>
            <person name="Durkin A.S."/>
            <person name="Brinkac L.M."/>
            <person name="Haft D.H."/>
            <person name="Selengut J.D."/>
            <person name="Sanka R."/>
            <person name="DePew J."/>
            <person name="Purushe J."/>
            <person name="Galloway R.L."/>
            <person name="Vinetz J.M."/>
            <person name="Sutton G.G."/>
            <person name="Nierman W.C."/>
            <person name="Fouts D.E."/>
        </authorList>
    </citation>
    <scope>NUCLEOTIDE SEQUENCE [LARGE SCALE GENOMIC DNA]</scope>
    <source>
        <strain evidence="1 2">Waz Holland</strain>
    </source>
</reference>
<dbReference type="Proteomes" id="UP000012227">
    <property type="component" value="Unassembled WGS sequence"/>
</dbReference>
<gene>
    <name evidence="1" type="ORF">LEP1GSC199_3452</name>
</gene>
<proteinExistence type="predicted"/>
<accession>N1W6S2</accession>
<evidence type="ECO:0000313" key="1">
    <source>
        <dbReference type="EMBL" id="EMY69155.1"/>
    </source>
</evidence>
<dbReference type="STRING" id="1218591.LEP1GSC199_3452"/>
<dbReference type="AlphaFoldDB" id="N1W6S2"/>
<comment type="caution">
    <text evidence="1">The sequence shown here is derived from an EMBL/GenBank/DDBJ whole genome shotgun (WGS) entry which is preliminary data.</text>
</comment>
<name>N1W6S2_9LEPT</name>